<dbReference type="AlphaFoldDB" id="A0A5D2D2N9"/>
<evidence type="ECO:0000256" key="1">
    <source>
        <dbReference type="SAM" id="MobiDB-lite"/>
    </source>
</evidence>
<feature type="region of interest" description="Disordered" evidence="1">
    <location>
        <begin position="1"/>
        <end position="24"/>
    </location>
</feature>
<keyword evidence="3" id="KW-1185">Reference proteome</keyword>
<name>A0A5D2D2N9_GOSDA</name>
<sequence>MADWKRPPKPRSCSDCGGENKDSASRCTEASWDMARLV</sequence>
<reference evidence="2 3" key="1">
    <citation type="submission" date="2019-06" db="EMBL/GenBank/DDBJ databases">
        <title>WGS assembly of Gossypium darwinii.</title>
        <authorList>
            <person name="Chen Z.J."/>
            <person name="Sreedasyam A."/>
            <person name="Ando A."/>
            <person name="Song Q."/>
            <person name="De L."/>
            <person name="Hulse-Kemp A."/>
            <person name="Ding M."/>
            <person name="Ye W."/>
            <person name="Kirkbride R."/>
            <person name="Jenkins J."/>
            <person name="Plott C."/>
            <person name="Lovell J."/>
            <person name="Lin Y.-M."/>
            <person name="Vaughn R."/>
            <person name="Liu B."/>
            <person name="Li W."/>
            <person name="Simpson S."/>
            <person name="Scheffler B."/>
            <person name="Saski C."/>
            <person name="Grover C."/>
            <person name="Hu G."/>
            <person name="Conover J."/>
            <person name="Carlson J."/>
            <person name="Shu S."/>
            <person name="Boston L."/>
            <person name="Williams M."/>
            <person name="Peterson D."/>
            <person name="Mcgee K."/>
            <person name="Jones D."/>
            <person name="Wendel J."/>
            <person name="Stelly D."/>
            <person name="Grimwood J."/>
            <person name="Schmutz J."/>
        </authorList>
    </citation>
    <scope>NUCLEOTIDE SEQUENCE [LARGE SCALE GENOMIC DNA]</scope>
    <source>
        <strain evidence="2">1808015.09</strain>
    </source>
</reference>
<accession>A0A5D2D2N9</accession>
<organism evidence="2 3">
    <name type="scientific">Gossypium darwinii</name>
    <name type="common">Darwin's cotton</name>
    <name type="synonym">Gossypium barbadense var. darwinii</name>
    <dbReference type="NCBI Taxonomy" id="34276"/>
    <lineage>
        <taxon>Eukaryota</taxon>
        <taxon>Viridiplantae</taxon>
        <taxon>Streptophyta</taxon>
        <taxon>Embryophyta</taxon>
        <taxon>Tracheophyta</taxon>
        <taxon>Spermatophyta</taxon>
        <taxon>Magnoliopsida</taxon>
        <taxon>eudicotyledons</taxon>
        <taxon>Gunneridae</taxon>
        <taxon>Pentapetalae</taxon>
        <taxon>rosids</taxon>
        <taxon>malvids</taxon>
        <taxon>Malvales</taxon>
        <taxon>Malvaceae</taxon>
        <taxon>Malvoideae</taxon>
        <taxon>Gossypium</taxon>
    </lineage>
</organism>
<gene>
    <name evidence="2" type="ORF">ES288_D03G069600v1</name>
</gene>
<evidence type="ECO:0000313" key="2">
    <source>
        <dbReference type="EMBL" id="TYG75899.1"/>
    </source>
</evidence>
<protein>
    <submittedName>
        <fullName evidence="2">Uncharacterized protein</fullName>
    </submittedName>
</protein>
<evidence type="ECO:0000313" key="3">
    <source>
        <dbReference type="Proteomes" id="UP000323506"/>
    </source>
</evidence>
<proteinExistence type="predicted"/>
<dbReference type="Proteomes" id="UP000323506">
    <property type="component" value="Chromosome D03"/>
</dbReference>
<dbReference type="EMBL" id="CM017703">
    <property type="protein sequence ID" value="TYG75899.1"/>
    <property type="molecule type" value="Genomic_DNA"/>
</dbReference>